<dbReference type="Pfam" id="PF01041">
    <property type="entry name" value="DegT_DnrJ_EryC1"/>
    <property type="match status" value="1"/>
</dbReference>
<proteinExistence type="inferred from homology"/>
<dbReference type="EMBL" id="CP020919">
    <property type="protein sequence ID" value="AWG25708.1"/>
    <property type="molecule type" value="Genomic_DNA"/>
</dbReference>
<evidence type="ECO:0000313" key="7">
    <source>
        <dbReference type="Proteomes" id="UP000244677"/>
    </source>
</evidence>
<protein>
    <submittedName>
        <fullName evidence="6">Aminotransferase</fullName>
    </submittedName>
</protein>
<dbReference type="OrthoDB" id="9804264at2"/>
<dbReference type="SUPFAM" id="SSF53383">
    <property type="entry name" value="PLP-dependent transferases"/>
    <property type="match status" value="1"/>
</dbReference>
<dbReference type="Gene3D" id="3.90.1150.10">
    <property type="entry name" value="Aspartate Aminotransferase, domain 1"/>
    <property type="match status" value="1"/>
</dbReference>
<dbReference type="InterPro" id="IPR000653">
    <property type="entry name" value="DegT/StrS_aminotransferase"/>
</dbReference>
<evidence type="ECO:0000256" key="3">
    <source>
        <dbReference type="PIRSR" id="PIRSR000390-1"/>
    </source>
</evidence>
<dbReference type="PIRSF" id="PIRSF000390">
    <property type="entry name" value="PLP_StrS"/>
    <property type="match status" value="1"/>
</dbReference>
<accession>A0A2S1LPS9</accession>
<name>A0A2S1LPS9_9FLAO</name>
<dbReference type="CDD" id="cd00616">
    <property type="entry name" value="AHBA_syn"/>
    <property type="match status" value="1"/>
</dbReference>
<evidence type="ECO:0000256" key="4">
    <source>
        <dbReference type="PIRSR" id="PIRSR000390-2"/>
    </source>
</evidence>
<evidence type="ECO:0000256" key="2">
    <source>
        <dbReference type="ARBA" id="ARBA00037999"/>
    </source>
</evidence>
<keyword evidence="6" id="KW-0808">Transferase</keyword>
<keyword evidence="6" id="KW-0032">Aminotransferase</keyword>
<dbReference type="PANTHER" id="PTHR30244">
    <property type="entry name" value="TRANSAMINASE"/>
    <property type="match status" value="1"/>
</dbReference>
<dbReference type="Proteomes" id="UP000244677">
    <property type="component" value="Chromosome"/>
</dbReference>
<evidence type="ECO:0000313" key="6">
    <source>
        <dbReference type="EMBL" id="AWG25708.1"/>
    </source>
</evidence>
<comment type="similarity">
    <text evidence="2 5">Belongs to the DegT/DnrJ/EryC1 family.</text>
</comment>
<dbReference type="Gene3D" id="3.40.640.10">
    <property type="entry name" value="Type I PLP-dependent aspartate aminotransferase-like (Major domain)"/>
    <property type="match status" value="1"/>
</dbReference>
<dbReference type="PANTHER" id="PTHR30244:SF36">
    <property type="entry name" value="3-OXO-GLUCOSE-6-PHOSPHATE:GLUTAMATE AMINOTRANSFERASE"/>
    <property type="match status" value="1"/>
</dbReference>
<dbReference type="GO" id="GO:0000271">
    <property type="term" value="P:polysaccharide biosynthetic process"/>
    <property type="evidence" value="ECO:0007669"/>
    <property type="project" value="TreeGrafter"/>
</dbReference>
<gene>
    <name evidence="6" type="ORF">FK004_11010</name>
</gene>
<organism evidence="6 7">
    <name type="scientific">Flavobacterium kingsejongi</name>
    <dbReference type="NCBI Taxonomy" id="1678728"/>
    <lineage>
        <taxon>Bacteria</taxon>
        <taxon>Pseudomonadati</taxon>
        <taxon>Bacteroidota</taxon>
        <taxon>Flavobacteriia</taxon>
        <taxon>Flavobacteriales</taxon>
        <taxon>Flavobacteriaceae</taxon>
        <taxon>Flavobacterium</taxon>
    </lineage>
</organism>
<dbReference type="GO" id="GO:0008483">
    <property type="term" value="F:transaminase activity"/>
    <property type="evidence" value="ECO:0007669"/>
    <property type="project" value="UniProtKB-KW"/>
</dbReference>
<evidence type="ECO:0000256" key="5">
    <source>
        <dbReference type="RuleBase" id="RU004508"/>
    </source>
</evidence>
<dbReference type="InterPro" id="IPR015422">
    <property type="entry name" value="PyrdxlP-dep_Trfase_small"/>
</dbReference>
<dbReference type="KEGG" id="fki:FK004_11010"/>
<dbReference type="InterPro" id="IPR015421">
    <property type="entry name" value="PyrdxlP-dep_Trfase_major"/>
</dbReference>
<dbReference type="GO" id="GO:0030170">
    <property type="term" value="F:pyridoxal phosphate binding"/>
    <property type="evidence" value="ECO:0007669"/>
    <property type="project" value="TreeGrafter"/>
</dbReference>
<dbReference type="InterPro" id="IPR015424">
    <property type="entry name" value="PyrdxlP-dep_Trfase"/>
</dbReference>
<dbReference type="AlphaFoldDB" id="A0A2S1LPS9"/>
<feature type="active site" description="Proton acceptor" evidence="3">
    <location>
        <position position="190"/>
    </location>
</feature>
<evidence type="ECO:0000256" key="1">
    <source>
        <dbReference type="ARBA" id="ARBA00022898"/>
    </source>
</evidence>
<reference evidence="6 7" key="1">
    <citation type="submission" date="2017-04" db="EMBL/GenBank/DDBJ databases">
        <title>Complete genome sequence of Flavobacterium kingsejong AJ004.</title>
        <authorList>
            <person name="Lee P.C."/>
        </authorList>
    </citation>
    <scope>NUCLEOTIDE SEQUENCE [LARGE SCALE GENOMIC DNA]</scope>
    <source>
        <strain evidence="6 7">AJ004</strain>
    </source>
</reference>
<feature type="modified residue" description="N6-(pyridoxal phosphate)lysine" evidence="4">
    <location>
        <position position="190"/>
    </location>
</feature>
<keyword evidence="1 4" id="KW-0663">Pyridoxal phosphate</keyword>
<dbReference type="RefSeq" id="WP_108737281.1">
    <property type="nucleotide sequence ID" value="NZ_CP020919.1"/>
</dbReference>
<keyword evidence="7" id="KW-1185">Reference proteome</keyword>
<sequence>MIPFLDLKKINQRYHIAFQDKMVQFLDKGWYILGDEVQQFEKSFAAYCGTEYCVGVGNGLDALTLIFKAYIELGKLQEGDAVLVPANTFIASVLAILHAGLVPELAEPDLNSYNLDLNSIQKSRTSKTKAILAVHLYGQLAPMEEIMEYASKEGLLVIEDAAQAHGAMNAEGMKAGNLGHAAAFSFYPGKNLGALGDAGGVTTNDKALATMIASLRNYGSEQKYQNNHIGYNSRLDEIQAAFLNVKLPDLDADNVIRRKIAAQYLDNITNQKIIMPQYDGSRNHVFYVFVIRTANREALQHYLANNGIQTLIHYPVAPHKQQALPAMNGLSFPVTERIHEEVLSIPISPVMTDKEVESVIKALNQWI</sequence>